<gene>
    <name evidence="16" type="primary">hoxK_1</name>
    <name evidence="16" type="ORF">DEAC_c00900</name>
</gene>
<feature type="binding site" evidence="13">
    <location>
        <position position="296"/>
    </location>
    <ligand>
        <name>[3Fe-4S] cluster</name>
        <dbReference type="ChEBI" id="CHEBI:21137"/>
    </ligand>
</feature>
<keyword evidence="9 16" id="KW-0560">Oxidoreductase</keyword>
<evidence type="ECO:0000259" key="15">
    <source>
        <dbReference type="Pfam" id="PF14720"/>
    </source>
</evidence>
<keyword evidence="5" id="KW-1003">Cell membrane</keyword>
<dbReference type="STRING" id="476652.DEAC_c00900"/>
<evidence type="ECO:0000256" key="8">
    <source>
        <dbReference type="ARBA" id="ARBA00022729"/>
    </source>
</evidence>
<evidence type="ECO:0000259" key="14">
    <source>
        <dbReference type="Pfam" id="PF01058"/>
    </source>
</evidence>
<name>A0A0J1ISQ4_9FIRM</name>
<feature type="binding site" evidence="13">
    <location>
        <position position="237"/>
    </location>
    <ligand>
        <name>[4Fe-4S] cluster</name>
        <dbReference type="ChEBI" id="CHEBI:49883"/>
        <label>2</label>
    </ligand>
</feature>
<dbReference type="InterPro" id="IPR019546">
    <property type="entry name" value="TAT_signal_bac_arc"/>
</dbReference>
<reference evidence="16 17" key="1">
    <citation type="submission" date="2015-06" db="EMBL/GenBank/DDBJ databases">
        <title>Draft genome of the moderately acidophilic sulfate reducer Candidatus Desulfosporosinus acididurans strain M1.</title>
        <authorList>
            <person name="Poehlein A."/>
            <person name="Petzsch P."/>
            <person name="Johnson B.D."/>
            <person name="Schloemann M."/>
            <person name="Daniel R."/>
            <person name="Muehling M."/>
        </authorList>
    </citation>
    <scope>NUCLEOTIDE SEQUENCE [LARGE SCALE GENOMIC DNA]</scope>
    <source>
        <strain evidence="16 17">M1</strain>
    </source>
</reference>
<evidence type="ECO:0000313" key="17">
    <source>
        <dbReference type="Proteomes" id="UP000036356"/>
    </source>
</evidence>
<feature type="binding site" evidence="13">
    <location>
        <position position="268"/>
    </location>
    <ligand>
        <name>[4Fe-4S] cluster</name>
        <dbReference type="ChEBI" id="CHEBI:49883"/>
        <label>2</label>
    </ligand>
</feature>
<accession>A0A0J1ISQ4</accession>
<dbReference type="AlphaFoldDB" id="A0A0J1ISQ4"/>
<dbReference type="InterPro" id="IPR037024">
    <property type="entry name" value="NiFe_Hase_small_N_sf"/>
</dbReference>
<dbReference type="EMBL" id="LDZY01000001">
    <property type="protein sequence ID" value="KLU67686.1"/>
    <property type="molecule type" value="Genomic_DNA"/>
</dbReference>
<comment type="subcellular location">
    <subcellularLocation>
        <location evidence="2">Cell membrane</location>
    </subcellularLocation>
</comment>
<dbReference type="InterPro" id="IPR006311">
    <property type="entry name" value="TAT_signal"/>
</dbReference>
<evidence type="ECO:0000256" key="4">
    <source>
        <dbReference type="ARBA" id="ARBA00011771"/>
    </source>
</evidence>
<keyword evidence="17" id="KW-1185">Reference proteome</keyword>
<dbReference type="GO" id="GO:0044569">
    <property type="term" value="C:[Ni-Fe] hydrogenase complex"/>
    <property type="evidence" value="ECO:0007669"/>
    <property type="project" value="TreeGrafter"/>
</dbReference>
<dbReference type="PRINTS" id="PR00614">
    <property type="entry name" value="NIHGNASESMLL"/>
</dbReference>
<evidence type="ECO:0000256" key="5">
    <source>
        <dbReference type="ARBA" id="ARBA00022475"/>
    </source>
</evidence>
<evidence type="ECO:0000256" key="3">
    <source>
        <dbReference type="ARBA" id="ARBA00006605"/>
    </source>
</evidence>
<dbReference type="PANTHER" id="PTHR30013">
    <property type="entry name" value="NIFE / NIFESE HYDROGENASE SMALL SUBUNIT FAMILY MEMBER"/>
    <property type="match status" value="1"/>
</dbReference>
<dbReference type="PANTHER" id="PTHR30013:SF6">
    <property type="entry name" value="HYDROGENASE-1 SMALL CHAIN"/>
    <property type="match status" value="1"/>
</dbReference>
<dbReference type="GO" id="GO:0009061">
    <property type="term" value="P:anaerobic respiration"/>
    <property type="evidence" value="ECO:0007669"/>
    <property type="project" value="TreeGrafter"/>
</dbReference>
<evidence type="ECO:0000256" key="2">
    <source>
        <dbReference type="ARBA" id="ARBA00004236"/>
    </source>
</evidence>
<keyword evidence="6 13" id="KW-0004">4Fe-4S</keyword>
<dbReference type="InterPro" id="IPR027394">
    <property type="entry name" value="Cytochrome-c3_hydrogenase_C"/>
</dbReference>
<dbReference type="SUPFAM" id="SSF56770">
    <property type="entry name" value="HydA/Nqo6-like"/>
    <property type="match status" value="1"/>
</dbReference>
<dbReference type="GO" id="GO:0051538">
    <property type="term" value="F:3 iron, 4 sulfur cluster binding"/>
    <property type="evidence" value="ECO:0007669"/>
    <property type="project" value="UniProtKB-KW"/>
</dbReference>
<comment type="cofactor">
    <cofactor evidence="1">
        <name>[4Fe-4S] cluster</name>
        <dbReference type="ChEBI" id="CHEBI:49883"/>
    </cofactor>
</comment>
<dbReference type="GO" id="GO:0009375">
    <property type="term" value="C:ferredoxin hydrogenase complex"/>
    <property type="evidence" value="ECO:0007669"/>
    <property type="project" value="InterPro"/>
</dbReference>
<evidence type="ECO:0000256" key="1">
    <source>
        <dbReference type="ARBA" id="ARBA00001966"/>
    </source>
</evidence>
<evidence type="ECO:0000256" key="6">
    <source>
        <dbReference type="ARBA" id="ARBA00022485"/>
    </source>
</evidence>
<feature type="binding site" evidence="13">
    <location>
        <position position="299"/>
    </location>
    <ligand>
        <name>[3Fe-4S] cluster</name>
        <dbReference type="ChEBI" id="CHEBI:21137"/>
    </ligand>
</feature>
<dbReference type="InterPro" id="IPR037148">
    <property type="entry name" value="NiFe-Hase_small_C_sf"/>
</dbReference>
<dbReference type="InterPro" id="IPR006137">
    <property type="entry name" value="NADH_UbQ_OxRdtase-like_20kDa"/>
</dbReference>
<feature type="binding site" evidence="13">
    <location>
        <position position="196"/>
    </location>
    <ligand>
        <name>[4Fe-4S] cluster</name>
        <dbReference type="ChEBI" id="CHEBI:49883"/>
        <label>1</label>
    </ligand>
</feature>
<comment type="similarity">
    <text evidence="3">Belongs to the [NiFe]/[NiFeSe] hydrogenase small subunit family.</text>
</comment>
<comment type="subunit">
    <text evidence="4">Heterodimer of a large and a small subunit.</text>
</comment>
<feature type="binding site" evidence="13">
    <location>
        <position position="162"/>
    </location>
    <ligand>
        <name>[4Fe-4S] cluster</name>
        <dbReference type="ChEBI" id="CHEBI:49883"/>
        <label>1</label>
    </ligand>
</feature>
<evidence type="ECO:0000256" key="7">
    <source>
        <dbReference type="ARBA" id="ARBA00022723"/>
    </source>
</evidence>
<comment type="caution">
    <text evidence="16">The sequence shown here is derived from an EMBL/GenBank/DDBJ whole genome shotgun (WGS) entry which is preliminary data.</text>
</comment>
<dbReference type="GO" id="GO:0005886">
    <property type="term" value="C:plasma membrane"/>
    <property type="evidence" value="ECO:0007669"/>
    <property type="project" value="UniProtKB-SubCell"/>
</dbReference>
<dbReference type="EC" id="1.12.99.6" evidence="16"/>
<dbReference type="GO" id="GO:0009055">
    <property type="term" value="F:electron transfer activity"/>
    <property type="evidence" value="ECO:0007669"/>
    <property type="project" value="TreeGrafter"/>
</dbReference>
<dbReference type="Gene3D" id="3.40.50.700">
    <property type="entry name" value="NADH:ubiquinone oxidoreductase-like, 20kDa subunit"/>
    <property type="match status" value="1"/>
</dbReference>
<keyword evidence="13" id="KW-0003">3Fe-4S</keyword>
<dbReference type="NCBIfam" id="TIGR01409">
    <property type="entry name" value="TAT_signal_seq"/>
    <property type="match status" value="1"/>
</dbReference>
<evidence type="ECO:0000256" key="11">
    <source>
        <dbReference type="ARBA" id="ARBA00023014"/>
    </source>
</evidence>
<keyword evidence="10 13" id="KW-0408">Iron</keyword>
<evidence type="ECO:0000256" key="10">
    <source>
        <dbReference type="ARBA" id="ARBA00023004"/>
    </source>
</evidence>
<keyword evidence="12" id="KW-0472">Membrane</keyword>
<dbReference type="GO" id="GO:0008901">
    <property type="term" value="F:ferredoxin hydrogenase activity"/>
    <property type="evidence" value="ECO:0007669"/>
    <property type="project" value="InterPro"/>
</dbReference>
<keyword evidence="8" id="KW-0732">Signal</keyword>
<dbReference type="NCBIfam" id="TIGR00391">
    <property type="entry name" value="hydA"/>
    <property type="match status" value="1"/>
</dbReference>
<sequence length="368" mass="39319">MSLEEKESYYQWALKKGISRRNFLKFCTAMGAMLGLEASALPKIVNAMETKPRIPVIYLNLQECTCCSESFIRSGHPLVADLILNMISLDYMEVLQAAAGDQAEAAKQKTMKDFFGKYLLVVEGSVATGDGGVYCTIGGKTTQSVLEEAAEGALAVVAYGSCAVNACVQGSAPNPTNAVPVKEIITNKPVINVPGCPPIAEVITGTIVYYLTFGTLPELTNQGRPKAFYQHRIHDNCNRRAFFDAGQFVESFDDEGAKQGWCLYKMGCKGPTTYNACAITQWNDGLSYPIKSGHPCLGCSEDHFFDKGPFYTHLADVPNHVIGKNPDQIGLIGLGVAGAAAGAHALATAAGKAGKTSTHNSPKDKSGN</sequence>
<dbReference type="GO" id="GO:0033748">
    <property type="term" value="F:hydrogenase (acceptor) activity"/>
    <property type="evidence" value="ECO:0007669"/>
    <property type="project" value="UniProtKB-EC"/>
</dbReference>
<dbReference type="Pfam" id="PF14720">
    <property type="entry name" value="NiFe_hyd_SSU_C"/>
    <property type="match status" value="1"/>
</dbReference>
<organism evidence="16 17">
    <name type="scientific">Desulfosporosinus acididurans</name>
    <dbReference type="NCBI Taxonomy" id="476652"/>
    <lineage>
        <taxon>Bacteria</taxon>
        <taxon>Bacillati</taxon>
        <taxon>Bacillota</taxon>
        <taxon>Clostridia</taxon>
        <taxon>Eubacteriales</taxon>
        <taxon>Desulfitobacteriaceae</taxon>
        <taxon>Desulfosporosinus</taxon>
    </lineage>
</organism>
<dbReference type="PATRIC" id="fig|476652.3.peg.84"/>
<evidence type="ECO:0000256" key="13">
    <source>
        <dbReference type="PIRSR" id="PIRSR000310-1"/>
    </source>
</evidence>
<feature type="binding site" evidence="13">
    <location>
        <position position="234"/>
    </location>
    <ligand>
        <name>[4Fe-4S] cluster</name>
        <dbReference type="ChEBI" id="CHEBI:49883"/>
        <label>2</label>
    </ligand>
</feature>
<feature type="binding site" evidence="13">
    <location>
        <position position="64"/>
    </location>
    <ligand>
        <name>[4Fe-4S] cluster</name>
        <dbReference type="ChEBI" id="CHEBI:49883"/>
        <label>1</label>
    </ligand>
</feature>
<dbReference type="Pfam" id="PF01058">
    <property type="entry name" value="Oxidored_q6"/>
    <property type="match status" value="1"/>
</dbReference>
<dbReference type="Gene3D" id="4.10.480.10">
    <property type="entry name" value="Cytochrome-c3 hydrogenase, C-terminal domain"/>
    <property type="match status" value="1"/>
</dbReference>
<evidence type="ECO:0000256" key="12">
    <source>
        <dbReference type="ARBA" id="ARBA00023136"/>
    </source>
</evidence>
<feature type="domain" description="Cytochrome-c3 hydrogenase C-terminal" evidence="15">
    <location>
        <begin position="229"/>
        <end position="310"/>
    </location>
</feature>
<dbReference type="PROSITE" id="PS51318">
    <property type="entry name" value="TAT"/>
    <property type="match status" value="1"/>
</dbReference>
<feature type="binding site" evidence="13">
    <location>
        <position position="277"/>
    </location>
    <ligand>
        <name>[3Fe-4S] cluster</name>
        <dbReference type="ChEBI" id="CHEBI:21137"/>
    </ligand>
</feature>
<protein>
    <submittedName>
        <fullName evidence="16">Uptake hydrogenase small subunit</fullName>
        <ecNumber evidence="16">1.12.99.6</ecNumber>
    </submittedName>
</protein>
<proteinExistence type="inferred from homology"/>
<feature type="binding site" evidence="13">
    <location>
        <position position="67"/>
    </location>
    <ligand>
        <name>[4Fe-4S] cluster</name>
        <dbReference type="ChEBI" id="CHEBI:49883"/>
        <label>1</label>
    </ligand>
</feature>
<evidence type="ECO:0000313" key="16">
    <source>
        <dbReference type="EMBL" id="KLU67686.1"/>
    </source>
</evidence>
<dbReference type="GO" id="GO:0046872">
    <property type="term" value="F:metal ion binding"/>
    <property type="evidence" value="ECO:0007669"/>
    <property type="project" value="UniProtKB-KW"/>
</dbReference>
<feature type="domain" description="NADH:ubiquinone oxidoreductase-like 20kDa subunit" evidence="14">
    <location>
        <begin position="64"/>
        <end position="209"/>
    </location>
</feature>
<evidence type="ECO:0000256" key="9">
    <source>
        <dbReference type="ARBA" id="ARBA00023002"/>
    </source>
</evidence>
<dbReference type="PIRSF" id="PIRSF000310">
    <property type="entry name" value="NiFe_hyd_ssu"/>
    <property type="match status" value="1"/>
</dbReference>
<dbReference type="InterPro" id="IPR001821">
    <property type="entry name" value="NiFe_hydrogenase_ssu"/>
</dbReference>
<dbReference type="GO" id="GO:0051539">
    <property type="term" value="F:4 iron, 4 sulfur cluster binding"/>
    <property type="evidence" value="ECO:0007669"/>
    <property type="project" value="UniProtKB-KW"/>
</dbReference>
<dbReference type="Proteomes" id="UP000036356">
    <property type="component" value="Unassembled WGS sequence"/>
</dbReference>
<keyword evidence="11 13" id="KW-0411">Iron-sulfur</keyword>
<keyword evidence="7 13" id="KW-0479">Metal-binding</keyword>
<feature type="binding site" evidence="13">
    <location>
        <position position="262"/>
    </location>
    <ligand>
        <name>[4Fe-4S] cluster</name>
        <dbReference type="ChEBI" id="CHEBI:49883"/>
        <label>2</label>
    </ligand>
</feature>